<gene>
    <name evidence="1" type="ORF">QBC42DRAFT_274219</name>
</gene>
<keyword evidence="2" id="KW-1185">Reference proteome</keyword>
<reference evidence="1" key="2">
    <citation type="submission" date="2023-06" db="EMBL/GenBank/DDBJ databases">
        <authorList>
            <consortium name="Lawrence Berkeley National Laboratory"/>
            <person name="Mondo S.J."/>
            <person name="Hensen N."/>
            <person name="Bonometti L."/>
            <person name="Westerberg I."/>
            <person name="Brannstrom I.O."/>
            <person name="Guillou S."/>
            <person name="Cros-Aarteil S."/>
            <person name="Calhoun S."/>
            <person name="Haridas S."/>
            <person name="Kuo A."/>
            <person name="Pangilinan J."/>
            <person name="Riley R."/>
            <person name="Labutti K."/>
            <person name="Andreopoulos B."/>
            <person name="Lipzen A."/>
            <person name="Chen C."/>
            <person name="Yanf M."/>
            <person name="Daum C."/>
            <person name="Ng V."/>
            <person name="Clum A."/>
            <person name="Steindorff A."/>
            <person name="Ohm R."/>
            <person name="Martin F."/>
            <person name="Silar P."/>
            <person name="Natvig D."/>
            <person name="Lalanne C."/>
            <person name="Gautier V."/>
            <person name="Ament-Velasquez S.L."/>
            <person name="Kruys A."/>
            <person name="Hutchinson M.I."/>
            <person name="Powell A.J."/>
            <person name="Barry K."/>
            <person name="Miller A.N."/>
            <person name="Grigoriev I.V."/>
            <person name="Debuchy R."/>
            <person name="Gladieux P."/>
            <person name="Thoren M.H."/>
            <person name="Johannesson H."/>
        </authorList>
    </citation>
    <scope>NUCLEOTIDE SEQUENCE</scope>
    <source>
        <strain evidence="1">PSN324</strain>
    </source>
</reference>
<accession>A0AAV9HFU3</accession>
<dbReference type="Proteomes" id="UP001321749">
    <property type="component" value="Unassembled WGS sequence"/>
</dbReference>
<protein>
    <submittedName>
        <fullName evidence="1">Uncharacterized protein</fullName>
    </submittedName>
</protein>
<evidence type="ECO:0000313" key="1">
    <source>
        <dbReference type="EMBL" id="KAK4459520.1"/>
    </source>
</evidence>
<sequence length="96" mass="11050">MLDKLQLSEGIKLSFSQRLVRMYLDRQEAVMRRIYQRLSVAGTADVNTKIAYELLEDVGTRVDKLLAYVTMMGRADREDYETLLFSNGSWKDSGHA</sequence>
<organism evidence="1 2">
    <name type="scientific">Cladorrhinum samala</name>
    <dbReference type="NCBI Taxonomy" id="585594"/>
    <lineage>
        <taxon>Eukaryota</taxon>
        <taxon>Fungi</taxon>
        <taxon>Dikarya</taxon>
        <taxon>Ascomycota</taxon>
        <taxon>Pezizomycotina</taxon>
        <taxon>Sordariomycetes</taxon>
        <taxon>Sordariomycetidae</taxon>
        <taxon>Sordariales</taxon>
        <taxon>Podosporaceae</taxon>
        <taxon>Cladorrhinum</taxon>
    </lineage>
</organism>
<dbReference type="EMBL" id="MU865034">
    <property type="protein sequence ID" value="KAK4459520.1"/>
    <property type="molecule type" value="Genomic_DNA"/>
</dbReference>
<dbReference type="AlphaFoldDB" id="A0AAV9HFU3"/>
<comment type="caution">
    <text evidence="1">The sequence shown here is derived from an EMBL/GenBank/DDBJ whole genome shotgun (WGS) entry which is preliminary data.</text>
</comment>
<evidence type="ECO:0000313" key="2">
    <source>
        <dbReference type="Proteomes" id="UP001321749"/>
    </source>
</evidence>
<reference evidence="1" key="1">
    <citation type="journal article" date="2023" name="Mol. Phylogenet. Evol.">
        <title>Genome-scale phylogeny and comparative genomics of the fungal order Sordariales.</title>
        <authorList>
            <person name="Hensen N."/>
            <person name="Bonometti L."/>
            <person name="Westerberg I."/>
            <person name="Brannstrom I.O."/>
            <person name="Guillou S."/>
            <person name="Cros-Aarteil S."/>
            <person name="Calhoun S."/>
            <person name="Haridas S."/>
            <person name="Kuo A."/>
            <person name="Mondo S."/>
            <person name="Pangilinan J."/>
            <person name="Riley R."/>
            <person name="LaButti K."/>
            <person name="Andreopoulos B."/>
            <person name="Lipzen A."/>
            <person name="Chen C."/>
            <person name="Yan M."/>
            <person name="Daum C."/>
            <person name="Ng V."/>
            <person name="Clum A."/>
            <person name="Steindorff A."/>
            <person name="Ohm R.A."/>
            <person name="Martin F."/>
            <person name="Silar P."/>
            <person name="Natvig D.O."/>
            <person name="Lalanne C."/>
            <person name="Gautier V."/>
            <person name="Ament-Velasquez S.L."/>
            <person name="Kruys A."/>
            <person name="Hutchinson M.I."/>
            <person name="Powell A.J."/>
            <person name="Barry K."/>
            <person name="Miller A.N."/>
            <person name="Grigoriev I.V."/>
            <person name="Debuchy R."/>
            <person name="Gladieux P."/>
            <person name="Hiltunen Thoren M."/>
            <person name="Johannesson H."/>
        </authorList>
    </citation>
    <scope>NUCLEOTIDE SEQUENCE</scope>
    <source>
        <strain evidence="1">PSN324</strain>
    </source>
</reference>
<name>A0AAV9HFU3_9PEZI</name>
<proteinExistence type="predicted"/>